<sequence>MILLYGSVSKECQWDVITKPPLSICLSFIGLYLMNCNKRVLALPENPFPGWSRVVPSYRGIRSSRLDCGDEVHHPSRLVSRRGETSHNKSAWLSMMYGSESWVWPKKNECRINTVEMRPLHSCCGVSRQDRCRNSDDRERCGLKEDVVARVERLVLWWFGYLDTMKETRLTK</sequence>
<keyword evidence="2" id="KW-1185">Reference proteome</keyword>
<evidence type="ECO:0000313" key="2">
    <source>
        <dbReference type="Proteomes" id="UP000299102"/>
    </source>
</evidence>
<name>A0A4C1VER1_EUMVA</name>
<dbReference type="EMBL" id="BGZK01000331">
    <property type="protein sequence ID" value="GBP37316.1"/>
    <property type="molecule type" value="Genomic_DNA"/>
</dbReference>
<organism evidence="1 2">
    <name type="scientific">Eumeta variegata</name>
    <name type="common">Bagworm moth</name>
    <name type="synonym">Eumeta japonica</name>
    <dbReference type="NCBI Taxonomy" id="151549"/>
    <lineage>
        <taxon>Eukaryota</taxon>
        <taxon>Metazoa</taxon>
        <taxon>Ecdysozoa</taxon>
        <taxon>Arthropoda</taxon>
        <taxon>Hexapoda</taxon>
        <taxon>Insecta</taxon>
        <taxon>Pterygota</taxon>
        <taxon>Neoptera</taxon>
        <taxon>Endopterygota</taxon>
        <taxon>Lepidoptera</taxon>
        <taxon>Glossata</taxon>
        <taxon>Ditrysia</taxon>
        <taxon>Tineoidea</taxon>
        <taxon>Psychidae</taxon>
        <taxon>Oiketicinae</taxon>
        <taxon>Eumeta</taxon>
    </lineage>
</organism>
<evidence type="ECO:0000313" key="1">
    <source>
        <dbReference type="EMBL" id="GBP37316.1"/>
    </source>
</evidence>
<comment type="caution">
    <text evidence="1">The sequence shown here is derived from an EMBL/GenBank/DDBJ whole genome shotgun (WGS) entry which is preliminary data.</text>
</comment>
<dbReference type="AlphaFoldDB" id="A0A4C1VER1"/>
<dbReference type="STRING" id="151549.A0A4C1VER1"/>
<accession>A0A4C1VER1</accession>
<dbReference type="OrthoDB" id="425681at2759"/>
<gene>
    <name evidence="1" type="ORF">EVAR_35750_1</name>
</gene>
<proteinExistence type="predicted"/>
<dbReference type="Proteomes" id="UP000299102">
    <property type="component" value="Unassembled WGS sequence"/>
</dbReference>
<protein>
    <submittedName>
        <fullName evidence="1">Uncharacterized protein</fullName>
    </submittedName>
</protein>
<reference evidence="1 2" key="1">
    <citation type="journal article" date="2019" name="Commun. Biol.">
        <title>The bagworm genome reveals a unique fibroin gene that provides high tensile strength.</title>
        <authorList>
            <person name="Kono N."/>
            <person name="Nakamura H."/>
            <person name="Ohtoshi R."/>
            <person name="Tomita M."/>
            <person name="Numata K."/>
            <person name="Arakawa K."/>
        </authorList>
    </citation>
    <scope>NUCLEOTIDE SEQUENCE [LARGE SCALE GENOMIC DNA]</scope>
</reference>